<dbReference type="EMBL" id="CATOUU010000105">
    <property type="protein sequence ID" value="CAI9916444.1"/>
    <property type="molecule type" value="Genomic_DNA"/>
</dbReference>
<dbReference type="Pfam" id="PF00249">
    <property type="entry name" value="Myb_DNA-binding"/>
    <property type="match status" value="1"/>
</dbReference>
<name>A0AA86NB49_9EUKA</name>
<gene>
    <name evidence="2" type="ORF">HINF_LOCUS4089</name>
    <name evidence="3" type="ORF">HINF_LOCUS61391</name>
</gene>
<evidence type="ECO:0000313" key="2">
    <source>
        <dbReference type="EMBL" id="CAI9916444.1"/>
    </source>
</evidence>
<evidence type="ECO:0000259" key="1">
    <source>
        <dbReference type="SMART" id="SM00717"/>
    </source>
</evidence>
<dbReference type="CDD" id="cd00167">
    <property type="entry name" value="SANT"/>
    <property type="match status" value="1"/>
</dbReference>
<evidence type="ECO:0000313" key="3">
    <source>
        <dbReference type="EMBL" id="CAL6082744.1"/>
    </source>
</evidence>
<dbReference type="SMART" id="SM00717">
    <property type="entry name" value="SANT"/>
    <property type="match status" value="1"/>
</dbReference>
<dbReference type="Gene3D" id="1.10.10.60">
    <property type="entry name" value="Homeodomain-like"/>
    <property type="match status" value="1"/>
</dbReference>
<reference evidence="3 4" key="2">
    <citation type="submission" date="2024-07" db="EMBL/GenBank/DDBJ databases">
        <authorList>
            <person name="Akdeniz Z."/>
        </authorList>
    </citation>
    <scope>NUCLEOTIDE SEQUENCE [LARGE SCALE GENOMIC DNA]</scope>
</reference>
<proteinExistence type="predicted"/>
<feature type="domain" description="Myb-like" evidence="1">
    <location>
        <begin position="37"/>
        <end position="86"/>
    </location>
</feature>
<sequence>MNQSIISQIFDNIVITQAIHKINHDILNLQFKSLQNVRKQWTKEEDALLIQATMLFGVHNLDRLQLIVISKTKKQIYFRIRYIIENPKMSNNQTFVKVLQLK</sequence>
<organism evidence="2">
    <name type="scientific">Hexamita inflata</name>
    <dbReference type="NCBI Taxonomy" id="28002"/>
    <lineage>
        <taxon>Eukaryota</taxon>
        <taxon>Metamonada</taxon>
        <taxon>Diplomonadida</taxon>
        <taxon>Hexamitidae</taxon>
        <taxon>Hexamitinae</taxon>
        <taxon>Hexamita</taxon>
    </lineage>
</organism>
<keyword evidence="4" id="KW-1185">Reference proteome</keyword>
<comment type="caution">
    <text evidence="2">The sequence shown here is derived from an EMBL/GenBank/DDBJ whole genome shotgun (WGS) entry which is preliminary data.</text>
</comment>
<dbReference type="SUPFAM" id="SSF46689">
    <property type="entry name" value="Homeodomain-like"/>
    <property type="match status" value="1"/>
</dbReference>
<reference evidence="2" key="1">
    <citation type="submission" date="2023-06" db="EMBL/GenBank/DDBJ databases">
        <authorList>
            <person name="Kurt Z."/>
        </authorList>
    </citation>
    <scope>NUCLEOTIDE SEQUENCE</scope>
</reference>
<dbReference type="InterPro" id="IPR009057">
    <property type="entry name" value="Homeodomain-like_sf"/>
</dbReference>
<protein>
    <submittedName>
        <fullName evidence="2">SANT/Myb domain</fullName>
    </submittedName>
    <submittedName>
        <fullName evidence="3">SANT/Myb_domain</fullName>
    </submittedName>
</protein>
<dbReference type="InterPro" id="IPR001005">
    <property type="entry name" value="SANT/Myb"/>
</dbReference>
<dbReference type="AlphaFoldDB" id="A0AA86NB49"/>
<evidence type="ECO:0000313" key="4">
    <source>
        <dbReference type="Proteomes" id="UP001642409"/>
    </source>
</evidence>
<dbReference type="Proteomes" id="UP001642409">
    <property type="component" value="Unassembled WGS sequence"/>
</dbReference>
<dbReference type="EMBL" id="CAXDID020000367">
    <property type="protein sequence ID" value="CAL6082744.1"/>
    <property type="molecule type" value="Genomic_DNA"/>
</dbReference>
<accession>A0AA86NB49</accession>